<dbReference type="PROSITE" id="PS00107">
    <property type="entry name" value="PROTEIN_KINASE_ATP"/>
    <property type="match status" value="1"/>
</dbReference>
<dbReference type="EMBL" id="WVUK01000057">
    <property type="protein sequence ID" value="KAF7492039.1"/>
    <property type="molecule type" value="Genomic_DNA"/>
</dbReference>
<evidence type="ECO:0000256" key="7">
    <source>
        <dbReference type="ARBA" id="ARBA00022840"/>
    </source>
</evidence>
<dbReference type="GO" id="GO:0005886">
    <property type="term" value="C:plasma membrane"/>
    <property type="evidence" value="ECO:0007669"/>
    <property type="project" value="TreeGrafter"/>
</dbReference>
<feature type="region of interest" description="Disordered" evidence="11">
    <location>
        <begin position="21"/>
        <end position="62"/>
    </location>
</feature>
<evidence type="ECO:0000256" key="3">
    <source>
        <dbReference type="ARBA" id="ARBA00022527"/>
    </source>
</evidence>
<protein>
    <recommendedName>
        <fullName evidence="2">non-specific serine/threonine protein kinase</fullName>
        <ecNumber evidence="2">2.7.11.1</ecNumber>
    </recommendedName>
</protein>
<evidence type="ECO:0000313" key="13">
    <source>
        <dbReference type="EMBL" id="KAF7492039.1"/>
    </source>
</evidence>
<dbReference type="AlphaFoldDB" id="A0A834R6Z3"/>
<dbReference type="EnsemblMetazoa" id="SSS_7226s_mrna">
    <property type="protein sequence ID" value="KAF7492039.1"/>
    <property type="gene ID" value="SSS_7226"/>
</dbReference>
<evidence type="ECO:0000256" key="2">
    <source>
        <dbReference type="ARBA" id="ARBA00012513"/>
    </source>
</evidence>
<evidence type="ECO:0000256" key="8">
    <source>
        <dbReference type="ARBA" id="ARBA00047899"/>
    </source>
</evidence>
<dbReference type="InterPro" id="IPR008271">
    <property type="entry name" value="Ser/Thr_kinase_AS"/>
</dbReference>
<feature type="compositionally biased region" description="Basic and acidic residues" evidence="11">
    <location>
        <begin position="32"/>
        <end position="62"/>
    </location>
</feature>
<dbReference type="SMART" id="SM00220">
    <property type="entry name" value="S_TKc"/>
    <property type="match status" value="1"/>
</dbReference>
<dbReference type="SUPFAM" id="SSF56112">
    <property type="entry name" value="Protein kinase-like (PK-like)"/>
    <property type="match status" value="1"/>
</dbReference>
<dbReference type="FunFam" id="1.10.510.10:FF:000754">
    <property type="entry name" value="Interleukin-1 receptor-associated kinase"/>
    <property type="match status" value="1"/>
</dbReference>
<keyword evidence="4" id="KW-0808">Transferase</keyword>
<evidence type="ECO:0000313" key="14">
    <source>
        <dbReference type="EnsemblMetazoa" id="KAF7492039.1"/>
    </source>
</evidence>
<dbReference type="Pfam" id="PF00531">
    <property type="entry name" value="Death"/>
    <property type="match status" value="1"/>
</dbReference>
<evidence type="ECO:0000256" key="4">
    <source>
        <dbReference type="ARBA" id="ARBA00022679"/>
    </source>
</evidence>
<evidence type="ECO:0000313" key="15">
    <source>
        <dbReference type="Proteomes" id="UP000070412"/>
    </source>
</evidence>
<evidence type="ECO:0000256" key="6">
    <source>
        <dbReference type="ARBA" id="ARBA00022777"/>
    </source>
</evidence>
<reference evidence="15" key="1">
    <citation type="journal article" date="2020" name="PLoS Negl. Trop. Dis.">
        <title>High-quality nuclear genome for Sarcoptes scabiei-A critical resource for a neglected parasite.</title>
        <authorList>
            <person name="Korhonen P.K."/>
            <person name="Gasser R.B."/>
            <person name="Ma G."/>
            <person name="Wang T."/>
            <person name="Stroehlein A.J."/>
            <person name="Young N.D."/>
            <person name="Ang C.S."/>
            <person name="Fernando D.D."/>
            <person name="Lu H.C."/>
            <person name="Taylor S."/>
            <person name="Reynolds S.L."/>
            <person name="Mofiz E."/>
            <person name="Najaraj S.H."/>
            <person name="Gowda H."/>
            <person name="Madugundu A."/>
            <person name="Renuse S."/>
            <person name="Holt D."/>
            <person name="Pandey A."/>
            <person name="Papenfuss A.T."/>
            <person name="Fischer K."/>
        </authorList>
    </citation>
    <scope>NUCLEOTIDE SEQUENCE [LARGE SCALE GENOMIC DNA]</scope>
</reference>
<comment type="similarity">
    <text evidence="1">Belongs to the protein kinase superfamily. TKL Ser/Thr protein kinase family. Pelle subfamily.</text>
</comment>
<evidence type="ECO:0000256" key="1">
    <source>
        <dbReference type="ARBA" id="ARBA00008718"/>
    </source>
</evidence>
<dbReference type="InterPro" id="IPR017441">
    <property type="entry name" value="Protein_kinase_ATP_BS"/>
</dbReference>
<evidence type="ECO:0000256" key="9">
    <source>
        <dbReference type="ARBA" id="ARBA00048679"/>
    </source>
</evidence>
<comment type="catalytic activity">
    <reaction evidence="8">
        <text>L-threonyl-[protein] + ATP = O-phospho-L-threonyl-[protein] + ADP + H(+)</text>
        <dbReference type="Rhea" id="RHEA:46608"/>
        <dbReference type="Rhea" id="RHEA-COMP:11060"/>
        <dbReference type="Rhea" id="RHEA-COMP:11605"/>
        <dbReference type="ChEBI" id="CHEBI:15378"/>
        <dbReference type="ChEBI" id="CHEBI:30013"/>
        <dbReference type="ChEBI" id="CHEBI:30616"/>
        <dbReference type="ChEBI" id="CHEBI:61977"/>
        <dbReference type="ChEBI" id="CHEBI:456216"/>
        <dbReference type="EC" id="2.7.11.1"/>
    </reaction>
</comment>
<gene>
    <name evidence="13" type="ORF">SSS_7226</name>
</gene>
<keyword evidence="7 10" id="KW-0067">ATP-binding</keyword>
<dbReference type="InterPro" id="IPR018792">
    <property type="entry name" value="NUPR1-like"/>
</dbReference>
<feature type="domain" description="Protein kinase" evidence="12">
    <location>
        <begin position="472"/>
        <end position="792"/>
    </location>
</feature>
<organism evidence="13">
    <name type="scientific">Sarcoptes scabiei</name>
    <name type="common">Itch mite</name>
    <name type="synonym">Acarus scabiei</name>
    <dbReference type="NCBI Taxonomy" id="52283"/>
    <lineage>
        <taxon>Eukaryota</taxon>
        <taxon>Metazoa</taxon>
        <taxon>Ecdysozoa</taxon>
        <taxon>Arthropoda</taxon>
        <taxon>Chelicerata</taxon>
        <taxon>Arachnida</taxon>
        <taxon>Acari</taxon>
        <taxon>Acariformes</taxon>
        <taxon>Sarcoptiformes</taxon>
        <taxon>Astigmata</taxon>
        <taxon>Psoroptidia</taxon>
        <taxon>Sarcoptoidea</taxon>
        <taxon>Sarcoptidae</taxon>
        <taxon>Sarcoptinae</taxon>
        <taxon>Sarcoptes</taxon>
    </lineage>
</organism>
<feature type="region of interest" description="Disordered" evidence="11">
    <location>
        <begin position="368"/>
        <end position="445"/>
    </location>
</feature>
<dbReference type="InterPro" id="IPR000719">
    <property type="entry name" value="Prot_kinase_dom"/>
</dbReference>
<evidence type="ECO:0000256" key="11">
    <source>
        <dbReference type="SAM" id="MobiDB-lite"/>
    </source>
</evidence>
<dbReference type="GO" id="GO:0007165">
    <property type="term" value="P:signal transduction"/>
    <property type="evidence" value="ECO:0007669"/>
    <property type="project" value="InterPro"/>
</dbReference>
<dbReference type="InterPro" id="IPR011029">
    <property type="entry name" value="DEATH-like_dom_sf"/>
</dbReference>
<dbReference type="GO" id="GO:0045087">
    <property type="term" value="P:innate immune response"/>
    <property type="evidence" value="ECO:0007669"/>
    <property type="project" value="UniProtKB-ARBA"/>
</dbReference>
<dbReference type="Gene3D" id="3.30.200.20">
    <property type="entry name" value="Phosphorylase Kinase, domain 1"/>
    <property type="match status" value="1"/>
</dbReference>
<keyword evidence="5 10" id="KW-0547">Nucleotide-binding</keyword>
<dbReference type="PANTHER" id="PTHR27001:SF939">
    <property type="entry name" value="INTERLEUKIN 1 RECEPTOR ASSOCIATED KINASE 1"/>
    <property type="match status" value="1"/>
</dbReference>
<dbReference type="PANTHER" id="PTHR27001">
    <property type="entry name" value="OS01G0253100 PROTEIN"/>
    <property type="match status" value="1"/>
</dbReference>
<proteinExistence type="inferred from homology"/>
<dbReference type="GO" id="GO:0005524">
    <property type="term" value="F:ATP binding"/>
    <property type="evidence" value="ECO:0007669"/>
    <property type="project" value="UniProtKB-UniRule"/>
</dbReference>
<dbReference type="PROSITE" id="PS00108">
    <property type="entry name" value="PROTEIN_KINASE_ST"/>
    <property type="match status" value="1"/>
</dbReference>
<dbReference type="SUPFAM" id="SSF47986">
    <property type="entry name" value="DEATH domain"/>
    <property type="match status" value="1"/>
</dbReference>
<keyword evidence="15" id="KW-1185">Reference proteome</keyword>
<evidence type="ECO:0000259" key="12">
    <source>
        <dbReference type="PROSITE" id="PS50011"/>
    </source>
</evidence>
<dbReference type="InterPro" id="IPR011009">
    <property type="entry name" value="Kinase-like_dom_sf"/>
</dbReference>
<evidence type="ECO:0000256" key="5">
    <source>
        <dbReference type="ARBA" id="ARBA00022741"/>
    </source>
</evidence>
<dbReference type="OrthoDB" id="4062651at2759"/>
<sequence length="1138" mass="129898">MSSLQDQNTLDYYMFDNDKHMFSSQSGKQRTKKEAEQHTNRFDPSGHSRKINEKLRNTEINRKEESCSKSIAATISVSYTMSHLNLSIKPIGSSSPLPSTSSSSSSSISTLTSLRNSTKITYVYQLPYNVRKNICDLLDADNSWRDLGGRFMGFDGTQLALISHALYRNSSPTNELLSRWESTNAKICHLFLFLSQMKHQRAMYHLLPFISDRLRKQYYQTSTNNNAFDGDCEEESSRIMPSSFPMNKETIMMRMDPIDYGSRPESSDDFVDLNRRLLKIKLSKKDSLGENRSNYQNVDPLLFQNYSHQIGRHEFGPKFNNKNETMHGIKNRVFQNGDAEQDGCRNDITDLLDENNKNDTVSIAENFRSSNDHLRISTNQNNNKNPNDTDPDSDAKTIDRHHKNTLPIDEQQQLRTLLKSDAKKRSPIGLDDGRKNHPRKSKHSISEEQCYMLKIDDFKIAYKELAECTEDFSKSNILGSGGFGTVFIGTWKGTKVAIKKLKGLDNITQAFTELRILNCCRIDNILPLYAVSLDGPEPCLVYQFMPNGSLEDRLLCKNHTSPLTWKQRTRIGEGVARALNFLHTLKGNPYVHGDVKSANILLDALFEPKLGDFGLARQIINRNRNENSIYTHCTVTSVNGTSVYLPAEYLRNKILSPAVDVYSYGVVILEMATGKRAYDGKKLLINSVEDDYSKVRQANLNSHQNQSMHVNNERGTNRQNHRNTSIFNDCNPFESMMDQRIVSCQQDRHLFSYLLELGRRCANKIKSKRPIMIQILEYYNQCRETDRIHKLCDKVLLQNKQNQMMKSNEKMAITMKMEMAIDASISTMMKTSPKTTTTSIMTLPTTTTTTTPGSCVLNESNLKNPIELQNWYDFVRKSCGTLSEIVFENFDAQVTRLIGSTDSIHRSMDYYQHRSNMEAKQFQSISNAPMSSSVQPSSATSMMKTIEPLLNSLLKSDYSNDDDSIDRSEKNLFKSNCSIQANTLIINNETAKARKNSMDCDQSEHIFVNDFQEQIRKENNGRIDSNLSDCLRFFHLDKQENSPNKNFDTISKVSIQTDRSVDGLHHNVINDANEDDDDADDEDFEINSVVDDWNHLSHYDSNNDFNQFPSNLPPLIPLLTALGMNDADTEQLEQKHDP</sequence>
<dbReference type="InterPro" id="IPR000488">
    <property type="entry name" value="Death_dom"/>
</dbReference>
<keyword evidence="6 13" id="KW-0418">Kinase</keyword>
<reference evidence="13" key="2">
    <citation type="submission" date="2020-01" db="EMBL/GenBank/DDBJ databases">
        <authorList>
            <person name="Korhonen P.K.K."/>
            <person name="Guangxu M.G."/>
            <person name="Wang T.W."/>
            <person name="Stroehlein A.J.S."/>
            <person name="Young N.D."/>
            <person name="Ang C.-S.A."/>
            <person name="Fernando D.W.F."/>
            <person name="Lu H.L."/>
            <person name="Taylor S.T."/>
            <person name="Ehtesham M.E.M."/>
            <person name="Najaraj S.H.N."/>
            <person name="Harsha G.H.G."/>
            <person name="Madugundu A.M."/>
            <person name="Renuse S.R."/>
            <person name="Holt D.H."/>
            <person name="Pandey A.P."/>
            <person name="Papenfuss A.P."/>
            <person name="Gasser R.B.G."/>
            <person name="Fischer K.F."/>
        </authorList>
    </citation>
    <scope>NUCLEOTIDE SEQUENCE</scope>
    <source>
        <strain evidence="13">SSS_KF_BRIS2020</strain>
    </source>
</reference>
<dbReference type="PROSITE" id="PS50011">
    <property type="entry name" value="PROTEIN_KINASE_DOM"/>
    <property type="match status" value="1"/>
</dbReference>
<reference evidence="14" key="3">
    <citation type="submission" date="2022-06" db="UniProtKB">
        <authorList>
            <consortium name="EnsemblMetazoa"/>
        </authorList>
    </citation>
    <scope>IDENTIFICATION</scope>
</reference>
<dbReference type="Pfam" id="PF10195">
    <property type="entry name" value="Phospho_p8"/>
    <property type="match status" value="1"/>
</dbReference>
<keyword evidence="3" id="KW-0723">Serine/threonine-protein kinase</keyword>
<dbReference type="Proteomes" id="UP000070412">
    <property type="component" value="Unassembled WGS sequence"/>
</dbReference>
<dbReference type="GO" id="GO:0004674">
    <property type="term" value="F:protein serine/threonine kinase activity"/>
    <property type="evidence" value="ECO:0007669"/>
    <property type="project" value="UniProtKB-KW"/>
</dbReference>
<accession>A0A834R6Z3</accession>
<comment type="catalytic activity">
    <reaction evidence="9">
        <text>L-seryl-[protein] + ATP = O-phospho-L-seryl-[protein] + ADP + H(+)</text>
        <dbReference type="Rhea" id="RHEA:17989"/>
        <dbReference type="Rhea" id="RHEA-COMP:9863"/>
        <dbReference type="Rhea" id="RHEA-COMP:11604"/>
        <dbReference type="ChEBI" id="CHEBI:15378"/>
        <dbReference type="ChEBI" id="CHEBI:29999"/>
        <dbReference type="ChEBI" id="CHEBI:30616"/>
        <dbReference type="ChEBI" id="CHEBI:83421"/>
        <dbReference type="ChEBI" id="CHEBI:456216"/>
        <dbReference type="EC" id="2.7.11.1"/>
    </reaction>
</comment>
<evidence type="ECO:0000256" key="10">
    <source>
        <dbReference type="PROSITE-ProRule" id="PRU10141"/>
    </source>
</evidence>
<name>A0A834R6Z3_SARSC</name>
<dbReference type="Gene3D" id="1.10.510.10">
    <property type="entry name" value="Transferase(Phosphotransferase) domain 1"/>
    <property type="match status" value="1"/>
</dbReference>
<dbReference type="EC" id="2.7.11.1" evidence="2"/>
<feature type="compositionally biased region" description="Low complexity" evidence="11">
    <location>
        <begin position="377"/>
        <end position="388"/>
    </location>
</feature>
<dbReference type="Pfam" id="PF00069">
    <property type="entry name" value="Pkinase"/>
    <property type="match status" value="1"/>
</dbReference>
<feature type="binding site" evidence="10">
    <location>
        <position position="500"/>
    </location>
    <ligand>
        <name>ATP</name>
        <dbReference type="ChEBI" id="CHEBI:30616"/>
    </ligand>
</feature>
<dbReference type="Gene3D" id="1.10.533.10">
    <property type="entry name" value="Death Domain, Fas"/>
    <property type="match status" value="1"/>
</dbReference>